<dbReference type="Proteomes" id="UP001164743">
    <property type="component" value="Chromosome 8A"/>
</dbReference>
<protein>
    <submittedName>
        <fullName evidence="2">Uncharacterized protein</fullName>
    </submittedName>
</protein>
<keyword evidence="3" id="KW-1185">Reference proteome</keyword>
<proteinExistence type="predicted"/>
<dbReference type="RefSeq" id="XP_053022708.1">
    <property type="nucleotide sequence ID" value="XM_053171990.1"/>
</dbReference>
<evidence type="ECO:0000313" key="2">
    <source>
        <dbReference type="EMBL" id="WAQ87153.1"/>
    </source>
</evidence>
<sequence>MPATPSESSLSELDSSLSALSLLSDSDNEPLINRHPVHPQPPEERMKATSVPHSDSDDEPLIKRRTAQPLPLEPTQATLVDSNDEPLIKRRTAQPLPLEPTQATLVDSDNEPLIKRRTAQPLPLEPTQATLVDSDDEPLINRHPVAGKSSVRNIPAKKKRIRKKTSKQHGISSTLTTNVINGTLCKTTRFPEPCDLFPKITSEYVQMKEDRQLARYLYECGKGPEPSKKTIYKQKPTAAEINFAYDYVNDPSFTLYHYGHIRVFDGTKNDQLIADIHFTNLKGMN</sequence>
<evidence type="ECO:0000256" key="1">
    <source>
        <dbReference type="SAM" id="MobiDB-lite"/>
    </source>
</evidence>
<organism evidence="2 3">
    <name type="scientific">Puccinia triticina</name>
    <dbReference type="NCBI Taxonomy" id="208348"/>
    <lineage>
        <taxon>Eukaryota</taxon>
        <taxon>Fungi</taxon>
        <taxon>Dikarya</taxon>
        <taxon>Basidiomycota</taxon>
        <taxon>Pucciniomycotina</taxon>
        <taxon>Pucciniomycetes</taxon>
        <taxon>Pucciniales</taxon>
        <taxon>Pucciniaceae</taxon>
        <taxon>Puccinia</taxon>
    </lineage>
</organism>
<name>A0ABY7CQD9_9BASI</name>
<reference evidence="2" key="1">
    <citation type="submission" date="2022-10" db="EMBL/GenBank/DDBJ databases">
        <title>Puccinia triticina Genome sequencing and assembly.</title>
        <authorList>
            <person name="Li C."/>
        </authorList>
    </citation>
    <scope>NUCLEOTIDE SEQUENCE</scope>
    <source>
        <strain evidence="2">Pt15</strain>
    </source>
</reference>
<evidence type="ECO:0000313" key="3">
    <source>
        <dbReference type="Proteomes" id="UP001164743"/>
    </source>
</evidence>
<gene>
    <name evidence="2" type="ORF">PtA15_8A54</name>
</gene>
<dbReference type="GeneID" id="77812875"/>
<accession>A0ABY7CQD9</accession>
<feature type="region of interest" description="Disordered" evidence="1">
    <location>
        <begin position="20"/>
        <end position="86"/>
    </location>
</feature>
<dbReference type="EMBL" id="CP110428">
    <property type="protein sequence ID" value="WAQ87153.1"/>
    <property type="molecule type" value="Genomic_DNA"/>
</dbReference>